<dbReference type="RefSeq" id="WP_104724033.1">
    <property type="nucleotide sequence ID" value="NZ_FZNE01000002.1"/>
</dbReference>
<evidence type="ECO:0000259" key="3">
    <source>
        <dbReference type="PROSITE" id="PS50206"/>
    </source>
</evidence>
<gene>
    <name evidence="4" type="ORF">CQA62_01495</name>
</gene>
<accession>A0A3D8IYT5</accession>
<dbReference type="PROSITE" id="PS50206">
    <property type="entry name" value="RHODANESE_3"/>
    <property type="match status" value="1"/>
</dbReference>
<reference evidence="4 5" key="1">
    <citation type="submission" date="2018-04" db="EMBL/GenBank/DDBJ databases">
        <title>Novel Campyloabacter and Helicobacter Species and Strains.</title>
        <authorList>
            <person name="Mannion A.J."/>
            <person name="Shen Z."/>
            <person name="Fox J.G."/>
        </authorList>
    </citation>
    <scope>NUCLEOTIDE SEQUENCE [LARGE SCALE GENOMIC DNA]</scope>
    <source>
        <strain evidence="4 5">ATCC 700242</strain>
    </source>
</reference>
<comment type="caution">
    <text evidence="4">The sequence shown here is derived from an EMBL/GenBank/DDBJ whole genome shotgun (WGS) entry which is preliminary data.</text>
</comment>
<dbReference type="Proteomes" id="UP000257067">
    <property type="component" value="Unassembled WGS sequence"/>
</dbReference>
<evidence type="ECO:0000256" key="1">
    <source>
        <dbReference type="ARBA" id="ARBA00022679"/>
    </source>
</evidence>
<dbReference type="PANTHER" id="PTHR11364:SF27">
    <property type="entry name" value="SULFURTRANSFERASE"/>
    <property type="match status" value="1"/>
</dbReference>
<dbReference type="InterPro" id="IPR001763">
    <property type="entry name" value="Rhodanese-like_dom"/>
</dbReference>
<dbReference type="Gene3D" id="3.40.250.10">
    <property type="entry name" value="Rhodanese-like domain"/>
    <property type="match status" value="1"/>
</dbReference>
<evidence type="ECO:0000313" key="4">
    <source>
        <dbReference type="EMBL" id="RDU70110.1"/>
    </source>
</evidence>
<sequence length="198" mass="21559">MKKTLFALFISFLILGGCGEKKKDTGVSIDAVIEKLQVGEKPNAPQALIDDAEIMINRADIGHYSLITPKELKKLMDLNSAFSILSVSPKGEYLLGMIPKAKNFEISASNKNANGILQWDNQLGSQEQFAEKMGGDKRGVVVIYDSGSGSHYLSSSADTACLWAKKLGFEKVYLLVGGFKAWKEQGYPTTLQAPSCCE</sequence>
<proteinExistence type="predicted"/>
<dbReference type="EMBL" id="NXLU01000001">
    <property type="protein sequence ID" value="RDU70110.1"/>
    <property type="molecule type" value="Genomic_DNA"/>
</dbReference>
<name>A0A3D8IYT5_9HELI</name>
<dbReference type="GO" id="GO:0004792">
    <property type="term" value="F:thiosulfate-cyanide sulfurtransferase activity"/>
    <property type="evidence" value="ECO:0007669"/>
    <property type="project" value="TreeGrafter"/>
</dbReference>
<dbReference type="AlphaFoldDB" id="A0A3D8IYT5"/>
<feature type="domain" description="Rhodanese" evidence="3">
    <location>
        <begin position="127"/>
        <end position="191"/>
    </location>
</feature>
<dbReference type="InterPro" id="IPR045078">
    <property type="entry name" value="TST/MPST-like"/>
</dbReference>
<keyword evidence="5" id="KW-1185">Reference proteome</keyword>
<protein>
    <recommendedName>
        <fullName evidence="3">Rhodanese domain-containing protein</fullName>
    </recommendedName>
</protein>
<dbReference type="InterPro" id="IPR036873">
    <property type="entry name" value="Rhodanese-like_dom_sf"/>
</dbReference>
<dbReference type="SUPFAM" id="SSF52821">
    <property type="entry name" value="Rhodanese/Cell cycle control phosphatase"/>
    <property type="match status" value="1"/>
</dbReference>
<dbReference type="PANTHER" id="PTHR11364">
    <property type="entry name" value="THIOSULFATE SULFERTANSFERASE"/>
    <property type="match status" value="1"/>
</dbReference>
<evidence type="ECO:0000256" key="2">
    <source>
        <dbReference type="ARBA" id="ARBA00022737"/>
    </source>
</evidence>
<dbReference type="SMART" id="SM00450">
    <property type="entry name" value="RHOD"/>
    <property type="match status" value="1"/>
</dbReference>
<dbReference type="PROSITE" id="PS51257">
    <property type="entry name" value="PROKAR_LIPOPROTEIN"/>
    <property type="match status" value="1"/>
</dbReference>
<evidence type="ECO:0000313" key="5">
    <source>
        <dbReference type="Proteomes" id="UP000257067"/>
    </source>
</evidence>
<keyword evidence="2" id="KW-0677">Repeat</keyword>
<keyword evidence="1" id="KW-0808">Transferase</keyword>
<dbReference type="Pfam" id="PF00581">
    <property type="entry name" value="Rhodanese"/>
    <property type="match status" value="1"/>
</dbReference>
<dbReference type="OrthoDB" id="9789585at2"/>
<organism evidence="4 5">
    <name type="scientific">Helicobacter cholecystus</name>
    <dbReference type="NCBI Taxonomy" id="45498"/>
    <lineage>
        <taxon>Bacteria</taxon>
        <taxon>Pseudomonadati</taxon>
        <taxon>Campylobacterota</taxon>
        <taxon>Epsilonproteobacteria</taxon>
        <taxon>Campylobacterales</taxon>
        <taxon>Helicobacteraceae</taxon>
        <taxon>Helicobacter</taxon>
    </lineage>
</organism>